<name>A0AAD6T2Q8_9AGAR</name>
<accession>A0AAD6T2Q8</accession>
<dbReference type="AlphaFoldDB" id="A0AAD6T2Q8"/>
<evidence type="ECO:0000313" key="2">
    <source>
        <dbReference type="Proteomes" id="UP001218188"/>
    </source>
</evidence>
<gene>
    <name evidence="1" type="ORF">C8F04DRAFT_1258105</name>
</gene>
<keyword evidence="2" id="KW-1185">Reference proteome</keyword>
<dbReference type="EMBL" id="JARJCM010000044">
    <property type="protein sequence ID" value="KAJ7036252.1"/>
    <property type="molecule type" value="Genomic_DNA"/>
</dbReference>
<protein>
    <submittedName>
        <fullName evidence="1">Uncharacterized protein</fullName>
    </submittedName>
</protein>
<proteinExistence type="predicted"/>
<reference evidence="1" key="1">
    <citation type="submission" date="2023-03" db="EMBL/GenBank/DDBJ databases">
        <title>Massive genome expansion in bonnet fungi (Mycena s.s.) driven by repeated elements and novel gene families across ecological guilds.</title>
        <authorList>
            <consortium name="Lawrence Berkeley National Laboratory"/>
            <person name="Harder C.B."/>
            <person name="Miyauchi S."/>
            <person name="Viragh M."/>
            <person name="Kuo A."/>
            <person name="Thoen E."/>
            <person name="Andreopoulos B."/>
            <person name="Lu D."/>
            <person name="Skrede I."/>
            <person name="Drula E."/>
            <person name="Henrissat B."/>
            <person name="Morin E."/>
            <person name="Kohler A."/>
            <person name="Barry K."/>
            <person name="LaButti K."/>
            <person name="Morin E."/>
            <person name="Salamov A."/>
            <person name="Lipzen A."/>
            <person name="Mereny Z."/>
            <person name="Hegedus B."/>
            <person name="Baldrian P."/>
            <person name="Stursova M."/>
            <person name="Weitz H."/>
            <person name="Taylor A."/>
            <person name="Grigoriev I.V."/>
            <person name="Nagy L.G."/>
            <person name="Martin F."/>
            <person name="Kauserud H."/>
        </authorList>
    </citation>
    <scope>NUCLEOTIDE SEQUENCE</scope>
    <source>
        <strain evidence="1">CBHHK200</strain>
    </source>
</reference>
<sequence>MAVASWYWVPAPQLNPTYETRLIFDSKIPPPHKIQQRRVRTAQPNVDSPPQTHKINRTSLRRMNNASSAAVSLDEAKIKSSLIGMDRIPPPSSFLKHLPLEFLRVSLRRTDASLAAASLDEAKIKSSVIWIAFPPAFQFFLPLRIIKS</sequence>
<dbReference type="Proteomes" id="UP001218188">
    <property type="component" value="Unassembled WGS sequence"/>
</dbReference>
<evidence type="ECO:0000313" key="1">
    <source>
        <dbReference type="EMBL" id="KAJ7036252.1"/>
    </source>
</evidence>
<comment type="caution">
    <text evidence="1">The sequence shown here is derived from an EMBL/GenBank/DDBJ whole genome shotgun (WGS) entry which is preliminary data.</text>
</comment>
<organism evidence="1 2">
    <name type="scientific">Mycena alexandri</name>
    <dbReference type="NCBI Taxonomy" id="1745969"/>
    <lineage>
        <taxon>Eukaryota</taxon>
        <taxon>Fungi</taxon>
        <taxon>Dikarya</taxon>
        <taxon>Basidiomycota</taxon>
        <taxon>Agaricomycotina</taxon>
        <taxon>Agaricomycetes</taxon>
        <taxon>Agaricomycetidae</taxon>
        <taxon>Agaricales</taxon>
        <taxon>Marasmiineae</taxon>
        <taxon>Mycenaceae</taxon>
        <taxon>Mycena</taxon>
    </lineage>
</organism>